<evidence type="ECO:0000256" key="3">
    <source>
        <dbReference type="PROSITE-ProRule" id="PRU00339"/>
    </source>
</evidence>
<dbReference type="PROSITE" id="PS50005">
    <property type="entry name" value="TPR"/>
    <property type="match status" value="1"/>
</dbReference>
<evidence type="ECO:0000256" key="1">
    <source>
        <dbReference type="ARBA" id="ARBA00022737"/>
    </source>
</evidence>
<dbReference type="AlphaFoldDB" id="A0A437J5A7"/>
<feature type="repeat" description="TPR" evidence="3">
    <location>
        <begin position="137"/>
        <end position="170"/>
    </location>
</feature>
<dbReference type="SMART" id="SM00028">
    <property type="entry name" value="TPR"/>
    <property type="match status" value="7"/>
</dbReference>
<dbReference type="OrthoDB" id="7259535at2"/>
<proteinExistence type="predicted"/>
<dbReference type="PANTHER" id="PTHR45586">
    <property type="entry name" value="TPR REPEAT-CONTAINING PROTEIN PA4667"/>
    <property type="match status" value="1"/>
</dbReference>
<dbReference type="Pfam" id="PF13432">
    <property type="entry name" value="TPR_16"/>
    <property type="match status" value="2"/>
</dbReference>
<dbReference type="Gene3D" id="1.25.40.10">
    <property type="entry name" value="Tetratricopeptide repeat domain"/>
    <property type="match status" value="3"/>
</dbReference>
<name>A0A437J5A7_9SPHN</name>
<dbReference type="PANTHER" id="PTHR45586:SF1">
    <property type="entry name" value="LIPOPOLYSACCHARIDE ASSEMBLY PROTEIN B"/>
    <property type="match status" value="1"/>
</dbReference>
<sequence length="655" mass="69484">MTRRAWTTGLAIVGLTAALVVLPAQTLLAGNREDAQPMLARALAALDRGDARIARVELLNAVRADPDWAAPRLAQARAMIALGDGRTAQDALERARALGAPAAVTRAMMAQSLLMNGDPAAALAQAQAKDVPRADVPYAARMAALALADLGRVPEAFAAFEKALALSPDDAALWRDIAVFRRATGDRAAALLASDRAIALAPDDPAALTLRAELVRTQYGPVAALPWFDKAITVAPDYLPALTEYAATLADLGRARQMLALTRRIIARDPANPRAFFLQAAMAARAGDMGLARRMLDRTEGRLDDQPATMLLKGMLYLDGGNATLAADQFKALVARQPFNFRARLLYGRALADMGQYRESDAVLGPLAARADADGHALTLAARVREQLGDRAGADAWLVRASRPERQTAALLPLDPDVAALSARASADPGLAGPNISYVRVVLARGQTGAAITRATKLRDENPGAPQAHVALGDTLAELRRWGEAARAYAAAANLVYDEATAMRLATAWNNAAQPARAEQALGLFLTQNPGSVVAFRLAATAWMRTGQWQRATDALEQVRARTGSRDAWLLADLAWAWLGRGDANRALVYARQAYRLQPAGPVTTDAYGWALLKAKGGNQASVDLLEKAVVLSPGNALLNDHLRTARAALAKAGA</sequence>
<comment type="caution">
    <text evidence="4">The sequence shown here is derived from an EMBL/GenBank/DDBJ whole genome shotgun (WGS) entry which is preliminary data.</text>
</comment>
<protein>
    <submittedName>
        <fullName evidence="4">Tetratricopeptide repeat protein</fullName>
    </submittedName>
</protein>
<organism evidence="4 5">
    <name type="scientific">Sphingobium algorifonticola</name>
    <dbReference type="NCBI Taxonomy" id="2008318"/>
    <lineage>
        <taxon>Bacteria</taxon>
        <taxon>Pseudomonadati</taxon>
        <taxon>Pseudomonadota</taxon>
        <taxon>Alphaproteobacteria</taxon>
        <taxon>Sphingomonadales</taxon>
        <taxon>Sphingomonadaceae</taxon>
        <taxon>Sphingobium</taxon>
    </lineage>
</organism>
<dbReference type="InterPro" id="IPR011990">
    <property type="entry name" value="TPR-like_helical_dom_sf"/>
</dbReference>
<evidence type="ECO:0000313" key="5">
    <source>
        <dbReference type="Proteomes" id="UP000282977"/>
    </source>
</evidence>
<dbReference type="EMBL" id="RZUL01000005">
    <property type="protein sequence ID" value="RVT39834.1"/>
    <property type="molecule type" value="Genomic_DNA"/>
</dbReference>
<gene>
    <name evidence="4" type="ORF">ENE74_13905</name>
</gene>
<dbReference type="InterPro" id="IPR019734">
    <property type="entry name" value="TPR_rpt"/>
</dbReference>
<keyword evidence="2 3" id="KW-0802">TPR repeat</keyword>
<evidence type="ECO:0000256" key="2">
    <source>
        <dbReference type="ARBA" id="ARBA00022803"/>
    </source>
</evidence>
<keyword evidence="5" id="KW-1185">Reference proteome</keyword>
<dbReference type="SUPFAM" id="SSF48452">
    <property type="entry name" value="TPR-like"/>
    <property type="match status" value="3"/>
</dbReference>
<dbReference type="InterPro" id="IPR051012">
    <property type="entry name" value="CellSynth/LPSAsmb/PSIAsmb"/>
</dbReference>
<dbReference type="Proteomes" id="UP000282977">
    <property type="component" value="Unassembled WGS sequence"/>
</dbReference>
<dbReference type="RefSeq" id="WP_127691533.1">
    <property type="nucleotide sequence ID" value="NZ_RZUL01000005.1"/>
</dbReference>
<dbReference type="Pfam" id="PF14559">
    <property type="entry name" value="TPR_19"/>
    <property type="match status" value="1"/>
</dbReference>
<reference evidence="4 5" key="1">
    <citation type="submission" date="2019-01" db="EMBL/GenBank/DDBJ databases">
        <authorList>
            <person name="Chen W.-M."/>
        </authorList>
    </citation>
    <scope>NUCLEOTIDE SEQUENCE [LARGE SCALE GENOMIC DNA]</scope>
    <source>
        <strain evidence="4 5">TLA-22</strain>
    </source>
</reference>
<accession>A0A437J5A7</accession>
<evidence type="ECO:0000313" key="4">
    <source>
        <dbReference type="EMBL" id="RVT39834.1"/>
    </source>
</evidence>
<keyword evidence="1" id="KW-0677">Repeat</keyword>